<dbReference type="InterPro" id="IPR000073">
    <property type="entry name" value="AB_hydrolase_1"/>
</dbReference>
<dbReference type="RefSeq" id="WP_321560725.1">
    <property type="nucleotide sequence ID" value="NZ_CP139558.1"/>
</dbReference>
<accession>A0ABZ0TED4</accession>
<dbReference type="PANTHER" id="PTHR43433:SF5">
    <property type="entry name" value="AB HYDROLASE-1 DOMAIN-CONTAINING PROTEIN"/>
    <property type="match status" value="1"/>
</dbReference>
<keyword evidence="4" id="KW-1185">Reference proteome</keyword>
<feature type="domain" description="AB hydrolase-1" evidence="2">
    <location>
        <begin position="43"/>
        <end position="294"/>
    </location>
</feature>
<dbReference type="SUPFAM" id="SSF53474">
    <property type="entry name" value="alpha/beta-Hydrolases"/>
    <property type="match status" value="1"/>
</dbReference>
<name>A0ABZ0TED4_9SPHI</name>
<gene>
    <name evidence="3" type="ORF">SNE25_19770</name>
</gene>
<organism evidence="3 4">
    <name type="scientific">Mucilaginibacter sabulilitoris</name>
    <dbReference type="NCBI Taxonomy" id="1173583"/>
    <lineage>
        <taxon>Bacteria</taxon>
        <taxon>Pseudomonadati</taxon>
        <taxon>Bacteroidota</taxon>
        <taxon>Sphingobacteriia</taxon>
        <taxon>Sphingobacteriales</taxon>
        <taxon>Sphingobacteriaceae</taxon>
        <taxon>Mucilaginibacter</taxon>
    </lineage>
</organism>
<evidence type="ECO:0000259" key="2">
    <source>
        <dbReference type="Pfam" id="PF00561"/>
    </source>
</evidence>
<evidence type="ECO:0000256" key="1">
    <source>
        <dbReference type="SAM" id="SignalP"/>
    </source>
</evidence>
<protein>
    <submittedName>
        <fullName evidence="3">Alpha/beta hydrolase</fullName>
    </submittedName>
</protein>
<dbReference type="InterPro" id="IPR050471">
    <property type="entry name" value="AB_hydrolase"/>
</dbReference>
<dbReference type="PANTHER" id="PTHR43433">
    <property type="entry name" value="HYDROLASE, ALPHA/BETA FOLD FAMILY PROTEIN"/>
    <property type="match status" value="1"/>
</dbReference>
<feature type="signal peptide" evidence="1">
    <location>
        <begin position="1"/>
        <end position="19"/>
    </location>
</feature>
<dbReference type="Proteomes" id="UP001324380">
    <property type="component" value="Chromosome"/>
</dbReference>
<reference evidence="3 4" key="1">
    <citation type="submission" date="2023-11" db="EMBL/GenBank/DDBJ databases">
        <title>Analysis of the Genomes of Mucilaginibacter gossypii cycad 4 and M. sabulilitoris SNA2: microbes with the potential for plant growth promotion.</title>
        <authorList>
            <person name="Hirsch A.M."/>
            <person name="Humm E."/>
            <person name="Rubbi M."/>
            <person name="Del Vecchio G."/>
            <person name="Ha S.M."/>
            <person name="Pellegrini M."/>
            <person name="Gunsalus R.P."/>
        </authorList>
    </citation>
    <scope>NUCLEOTIDE SEQUENCE [LARGE SCALE GENOMIC DNA]</scope>
    <source>
        <strain evidence="3 4">SNA2</strain>
    </source>
</reference>
<evidence type="ECO:0000313" key="4">
    <source>
        <dbReference type="Proteomes" id="UP001324380"/>
    </source>
</evidence>
<dbReference type="EMBL" id="CP139558">
    <property type="protein sequence ID" value="WPU91559.1"/>
    <property type="molecule type" value="Genomic_DNA"/>
</dbReference>
<keyword evidence="3" id="KW-0378">Hydrolase</keyword>
<evidence type="ECO:0000313" key="3">
    <source>
        <dbReference type="EMBL" id="WPU91559.1"/>
    </source>
</evidence>
<dbReference type="GO" id="GO:0016787">
    <property type="term" value="F:hydrolase activity"/>
    <property type="evidence" value="ECO:0007669"/>
    <property type="project" value="UniProtKB-KW"/>
</dbReference>
<dbReference type="Pfam" id="PF00561">
    <property type="entry name" value="Abhydrolase_1"/>
    <property type="match status" value="1"/>
</dbReference>
<proteinExistence type="predicted"/>
<feature type="chain" id="PRO_5045112601" evidence="1">
    <location>
        <begin position="20"/>
        <end position="316"/>
    </location>
</feature>
<sequence length="316" mass="33813">MKKVCIIISLNFFVLLVHAQIKFVKCDNGITIAYESFGRFNDPTVILINGTSAPMTDWPLAFCKKIAANGYNVIRFDNRDAGASSKLDALGQPDWAAIAPFVKTCKAAPLPYTLMDMARDVISLMKALNITKAHIAGASMGGAIAQLIAIHYPDKLLSLTCMSASSGNPNLPPPNAGALKAMTTPPQTTNRDTLANYLVHTYQALGSTDDLETLKKKAFDVADHSWYPAGAARQVAAVLVADNCDRRDDLAKIKVPAMIIHGDSDPLVSLQAGKEVAAAIPGAELTIVPGMGHDLSTKFIEVIVNALVKNADKVKR</sequence>
<dbReference type="InterPro" id="IPR029058">
    <property type="entry name" value="AB_hydrolase_fold"/>
</dbReference>
<keyword evidence="1" id="KW-0732">Signal</keyword>
<dbReference type="Gene3D" id="3.40.50.1820">
    <property type="entry name" value="alpha/beta hydrolase"/>
    <property type="match status" value="1"/>
</dbReference>